<protein>
    <submittedName>
        <fullName evidence="2">Uncharacterized protein</fullName>
    </submittedName>
</protein>
<dbReference type="EMBL" id="ML975280">
    <property type="protein sequence ID" value="KAF1835941.1"/>
    <property type="molecule type" value="Genomic_DNA"/>
</dbReference>
<evidence type="ECO:0000313" key="3">
    <source>
        <dbReference type="Proteomes" id="UP000800040"/>
    </source>
</evidence>
<feature type="region of interest" description="Disordered" evidence="1">
    <location>
        <begin position="1"/>
        <end position="20"/>
    </location>
</feature>
<accession>A0A6A5KK13</accession>
<keyword evidence="3" id="KW-1185">Reference proteome</keyword>
<evidence type="ECO:0000256" key="1">
    <source>
        <dbReference type="SAM" id="MobiDB-lite"/>
    </source>
</evidence>
<sequence length="156" mass="17273">MPKPTPTQPHTGTYGLFDDPDETAQTTALAEAHELHRLEAVIRRQKRHDRYQQAKEAKAARRLASGKKERSRFFALFFGVFGGGGSGYRRGTVNAAGPEVEYRIVRKVSLPEPVYGREDVYGVDSLWLRECAMVKVWSKDPGGCHIVPGSMVGKGA</sequence>
<dbReference type="AlphaFoldDB" id="A0A6A5KK13"/>
<dbReference type="Proteomes" id="UP000800040">
    <property type="component" value="Unassembled WGS sequence"/>
</dbReference>
<dbReference type="OrthoDB" id="3755201at2759"/>
<reference evidence="2" key="1">
    <citation type="submission" date="2020-01" db="EMBL/GenBank/DDBJ databases">
        <authorList>
            <consortium name="DOE Joint Genome Institute"/>
            <person name="Haridas S."/>
            <person name="Albert R."/>
            <person name="Binder M."/>
            <person name="Bloem J."/>
            <person name="Labutti K."/>
            <person name="Salamov A."/>
            <person name="Andreopoulos B."/>
            <person name="Baker S.E."/>
            <person name="Barry K."/>
            <person name="Bills G."/>
            <person name="Bluhm B.H."/>
            <person name="Cannon C."/>
            <person name="Castanera R."/>
            <person name="Culley D.E."/>
            <person name="Daum C."/>
            <person name="Ezra D."/>
            <person name="Gonzalez J.B."/>
            <person name="Henrissat B."/>
            <person name="Kuo A."/>
            <person name="Liang C."/>
            <person name="Lipzen A."/>
            <person name="Lutzoni F."/>
            <person name="Magnuson J."/>
            <person name="Mondo S."/>
            <person name="Nolan M."/>
            <person name="Ohm R."/>
            <person name="Pangilinan J."/>
            <person name="Park H.-J."/>
            <person name="Ramirez L."/>
            <person name="Alfaro M."/>
            <person name="Sun H."/>
            <person name="Tritt A."/>
            <person name="Yoshinaga Y."/>
            <person name="Zwiers L.-H."/>
            <person name="Turgeon B.G."/>
            <person name="Goodwin S.B."/>
            <person name="Spatafora J.W."/>
            <person name="Crous P.W."/>
            <person name="Grigoriev I.V."/>
        </authorList>
    </citation>
    <scope>NUCLEOTIDE SEQUENCE</scope>
    <source>
        <strain evidence="2">P77</strain>
    </source>
</reference>
<feature type="compositionally biased region" description="Basic and acidic residues" evidence="1">
    <location>
        <begin position="50"/>
        <end position="59"/>
    </location>
</feature>
<evidence type="ECO:0000313" key="2">
    <source>
        <dbReference type="EMBL" id="KAF1835941.1"/>
    </source>
</evidence>
<organism evidence="2 3">
    <name type="scientific">Decorospora gaudefroyi</name>
    <dbReference type="NCBI Taxonomy" id="184978"/>
    <lineage>
        <taxon>Eukaryota</taxon>
        <taxon>Fungi</taxon>
        <taxon>Dikarya</taxon>
        <taxon>Ascomycota</taxon>
        <taxon>Pezizomycotina</taxon>
        <taxon>Dothideomycetes</taxon>
        <taxon>Pleosporomycetidae</taxon>
        <taxon>Pleosporales</taxon>
        <taxon>Pleosporineae</taxon>
        <taxon>Pleosporaceae</taxon>
        <taxon>Decorospora</taxon>
    </lineage>
</organism>
<feature type="region of interest" description="Disordered" evidence="1">
    <location>
        <begin position="46"/>
        <end position="67"/>
    </location>
</feature>
<name>A0A6A5KK13_9PLEO</name>
<proteinExistence type="predicted"/>
<gene>
    <name evidence="2" type="ORF">BDW02DRAFT_617519</name>
</gene>